<proteinExistence type="predicted"/>
<evidence type="ECO:0000313" key="3">
    <source>
        <dbReference type="EMBL" id="MBD5772438.1"/>
    </source>
</evidence>
<feature type="transmembrane region" description="Helical" evidence="2">
    <location>
        <begin position="266"/>
        <end position="284"/>
    </location>
</feature>
<organism evidence="3 4">
    <name type="scientific">Marinomonas colpomeniae</name>
    <dbReference type="NCBI Taxonomy" id="2774408"/>
    <lineage>
        <taxon>Bacteria</taxon>
        <taxon>Pseudomonadati</taxon>
        <taxon>Pseudomonadota</taxon>
        <taxon>Gammaproteobacteria</taxon>
        <taxon>Oceanospirillales</taxon>
        <taxon>Oceanospirillaceae</taxon>
        <taxon>Marinomonas</taxon>
    </lineage>
</organism>
<gene>
    <name evidence="3" type="ORF">IF202_15465</name>
</gene>
<keyword evidence="2" id="KW-1133">Transmembrane helix</keyword>
<evidence type="ECO:0000256" key="1">
    <source>
        <dbReference type="SAM" id="Coils"/>
    </source>
</evidence>
<feature type="transmembrane region" description="Helical" evidence="2">
    <location>
        <begin position="233"/>
        <end position="254"/>
    </location>
</feature>
<reference evidence="3 4" key="1">
    <citation type="submission" date="2020-09" db="EMBL/GenBank/DDBJ databases">
        <title>Marinomonas sp. nov., isolated from the cysticercosis algae of Qingdao, China.</title>
        <authorList>
            <person name="Sun X."/>
        </authorList>
    </citation>
    <scope>NUCLEOTIDE SEQUENCE [LARGE SCALE GENOMIC DNA]</scope>
    <source>
        <strain evidence="3 4">SM2066</strain>
    </source>
</reference>
<dbReference type="EMBL" id="JACYFC010000006">
    <property type="protein sequence ID" value="MBD5772438.1"/>
    <property type="molecule type" value="Genomic_DNA"/>
</dbReference>
<dbReference type="Proteomes" id="UP000604161">
    <property type="component" value="Unassembled WGS sequence"/>
</dbReference>
<sequence>MEELLLNADEKIHEIIELVSQLQHRIGNNDSFLHNKEIRNSLDRFNRAASDYNNYNDSAKNGSSKESTIYKLIEVPRQGVGLGFAILKSGLSDGRVSSLSTELVEKSNDLLAAAGYNSLSSNGSTGLDSFHSFKSAKNQLNELFNQSAQHDDRVKKLLNENEVKITQISERSKQLESEMKAEIEKVSVLYSDSLKEIEVKESQINDILGHASGRVIAGDFETSAGDEKAMANVLRYASLVCMAITVAIVTFSFYETTQASFEWKSSLFRIVLAIMLSIPAAYLARESAKHRAQQYEHQQTSLDLKAITPYIASLPEEEQHKIKIEIANRLFAARDFTKTNIDSYPINTHELMMELIKKLDTKKD</sequence>
<keyword evidence="2" id="KW-0812">Transmembrane</keyword>
<evidence type="ECO:0000313" key="4">
    <source>
        <dbReference type="Proteomes" id="UP000604161"/>
    </source>
</evidence>
<name>A0ABR8P2N3_9GAMM</name>
<keyword evidence="2" id="KW-0472">Membrane</keyword>
<accession>A0ABR8P2N3</accession>
<feature type="coiled-coil region" evidence="1">
    <location>
        <begin position="140"/>
        <end position="185"/>
    </location>
</feature>
<evidence type="ECO:0000256" key="2">
    <source>
        <dbReference type="SAM" id="Phobius"/>
    </source>
</evidence>
<keyword evidence="1" id="KW-0175">Coiled coil</keyword>
<protein>
    <submittedName>
        <fullName evidence="3">Uncharacterized protein</fullName>
    </submittedName>
</protein>
<keyword evidence="4" id="KW-1185">Reference proteome</keyword>
<dbReference type="RefSeq" id="WP_191595827.1">
    <property type="nucleotide sequence ID" value="NZ_JACYFC010000006.1"/>
</dbReference>
<comment type="caution">
    <text evidence="3">The sequence shown here is derived from an EMBL/GenBank/DDBJ whole genome shotgun (WGS) entry which is preliminary data.</text>
</comment>